<dbReference type="EMBL" id="JACPUR010000018">
    <property type="protein sequence ID" value="MBI3127636.1"/>
    <property type="molecule type" value="Genomic_DNA"/>
</dbReference>
<dbReference type="PANTHER" id="PTHR35176:SF6">
    <property type="entry name" value="HEME OXYGENASE HI_0854-RELATED"/>
    <property type="match status" value="1"/>
</dbReference>
<dbReference type="Proteomes" id="UP000782312">
    <property type="component" value="Unassembled WGS sequence"/>
</dbReference>
<name>A0A932HXX6_UNCTE</name>
<keyword evidence="1" id="KW-0560">Oxidoreductase</keyword>
<sequence length="133" mass="15224">MNRAEALAFLQRCKHGVLATLLPDGRPHPTPVVFGLMGEAIEISMTRDRVKTRNLRRDPRATLCAFPEGSWHPYLCAEGRAELVEDPDGQRNLTLYRHIAGKDPDDLEEYLQAMKKDKRLVCRLKPERLYPIS</sequence>
<evidence type="ECO:0000256" key="1">
    <source>
        <dbReference type="ARBA" id="ARBA00023002"/>
    </source>
</evidence>
<organism evidence="3 4">
    <name type="scientific">Tectimicrobiota bacterium</name>
    <dbReference type="NCBI Taxonomy" id="2528274"/>
    <lineage>
        <taxon>Bacteria</taxon>
        <taxon>Pseudomonadati</taxon>
        <taxon>Nitrospinota/Tectimicrobiota group</taxon>
        <taxon>Candidatus Tectimicrobiota</taxon>
    </lineage>
</organism>
<accession>A0A932HXX6</accession>
<evidence type="ECO:0000259" key="2">
    <source>
        <dbReference type="Pfam" id="PF01243"/>
    </source>
</evidence>
<protein>
    <submittedName>
        <fullName evidence="3">PPOX class F420-dependent oxidoreductase</fullName>
    </submittedName>
</protein>
<dbReference type="Pfam" id="PF01243">
    <property type="entry name" value="PNPOx_N"/>
    <property type="match status" value="1"/>
</dbReference>
<dbReference type="NCBIfam" id="TIGR03618">
    <property type="entry name" value="Rv1155_F420"/>
    <property type="match status" value="1"/>
</dbReference>
<dbReference type="PANTHER" id="PTHR35176">
    <property type="entry name" value="HEME OXYGENASE HI_0854-RELATED"/>
    <property type="match status" value="1"/>
</dbReference>
<dbReference type="GO" id="GO:0070967">
    <property type="term" value="F:coenzyme F420 binding"/>
    <property type="evidence" value="ECO:0007669"/>
    <property type="project" value="TreeGrafter"/>
</dbReference>
<gene>
    <name evidence="3" type="ORF">HYZ11_08550</name>
</gene>
<dbReference type="InterPro" id="IPR011576">
    <property type="entry name" value="Pyridox_Oxase_N"/>
</dbReference>
<dbReference type="InterPro" id="IPR012349">
    <property type="entry name" value="Split_barrel_FMN-bd"/>
</dbReference>
<dbReference type="InterPro" id="IPR052019">
    <property type="entry name" value="F420H2_bilvrd_red/Heme_oxyg"/>
</dbReference>
<feature type="domain" description="Pyridoxamine 5'-phosphate oxidase N-terminal" evidence="2">
    <location>
        <begin position="4"/>
        <end position="130"/>
    </location>
</feature>
<dbReference type="AlphaFoldDB" id="A0A932HXX6"/>
<reference evidence="3" key="1">
    <citation type="submission" date="2020-07" db="EMBL/GenBank/DDBJ databases">
        <title>Huge and variable diversity of episymbiotic CPR bacteria and DPANN archaea in groundwater ecosystems.</title>
        <authorList>
            <person name="He C.Y."/>
            <person name="Keren R."/>
            <person name="Whittaker M."/>
            <person name="Farag I.F."/>
            <person name="Doudna J."/>
            <person name="Cate J.H.D."/>
            <person name="Banfield J.F."/>
        </authorList>
    </citation>
    <scope>NUCLEOTIDE SEQUENCE</scope>
    <source>
        <strain evidence="3">NC_groundwater_763_Ag_S-0.2um_68_21</strain>
    </source>
</reference>
<evidence type="ECO:0000313" key="3">
    <source>
        <dbReference type="EMBL" id="MBI3127636.1"/>
    </source>
</evidence>
<dbReference type="SUPFAM" id="SSF50475">
    <property type="entry name" value="FMN-binding split barrel"/>
    <property type="match status" value="1"/>
</dbReference>
<evidence type="ECO:0000313" key="4">
    <source>
        <dbReference type="Proteomes" id="UP000782312"/>
    </source>
</evidence>
<proteinExistence type="predicted"/>
<dbReference type="GO" id="GO:0016627">
    <property type="term" value="F:oxidoreductase activity, acting on the CH-CH group of donors"/>
    <property type="evidence" value="ECO:0007669"/>
    <property type="project" value="TreeGrafter"/>
</dbReference>
<dbReference type="Gene3D" id="2.30.110.10">
    <property type="entry name" value="Electron Transport, Fmn-binding Protein, Chain A"/>
    <property type="match status" value="1"/>
</dbReference>
<comment type="caution">
    <text evidence="3">The sequence shown here is derived from an EMBL/GenBank/DDBJ whole genome shotgun (WGS) entry which is preliminary data.</text>
</comment>
<dbReference type="GO" id="GO:0005829">
    <property type="term" value="C:cytosol"/>
    <property type="evidence" value="ECO:0007669"/>
    <property type="project" value="TreeGrafter"/>
</dbReference>
<dbReference type="InterPro" id="IPR019920">
    <property type="entry name" value="F420-binding_dom_put"/>
</dbReference>